<sequence>MTEPATKSLPPPEKPAEPESEVRLSFFEHLQELRKRLIRALLGVAVGMALVGSFCERIFRWVMQPVLKSLPEGQQYLHYTGYIEPFMVYLKVALYGGIFAAAPYVLYQFWQFIAPGLYKKERKIVFPFLASATLLFYGGAAFCYFLVMPYAFPALAAIAGEDMKPILTMTEQLSLVLAMLLGFGIIFEVPVIIAFLSMIGLVSADFLAKYRRHAIVANVTLAAIITPTGDPFNLALMAVPMILFYEIGIVLARILGKKKSAADVADDAMAK</sequence>
<evidence type="ECO:0000256" key="2">
    <source>
        <dbReference type="ARBA" id="ARBA00022692"/>
    </source>
</evidence>
<dbReference type="InterPro" id="IPR002033">
    <property type="entry name" value="TatC"/>
</dbReference>
<evidence type="ECO:0000313" key="7">
    <source>
        <dbReference type="Proteomes" id="UP000503640"/>
    </source>
</evidence>
<feature type="transmembrane region" description="Helical" evidence="5">
    <location>
        <begin position="37"/>
        <end position="59"/>
    </location>
</feature>
<proteinExistence type="inferred from homology"/>
<reference evidence="7" key="1">
    <citation type="journal article" date="2020" name="Appl. Environ. Microbiol.">
        <title>Diazotrophic Anaeromyxobacter Isolates from Soils.</title>
        <authorList>
            <person name="Masuda Y."/>
            <person name="Yamanaka H."/>
            <person name="Xu Z.X."/>
            <person name="Shiratori Y."/>
            <person name="Aono T."/>
            <person name="Amachi S."/>
            <person name="Senoo K."/>
            <person name="Itoh H."/>
        </authorList>
    </citation>
    <scope>NUCLEOTIDE SEQUENCE [LARGE SCALE GENOMIC DNA]</scope>
    <source>
        <strain evidence="7">R267</strain>
    </source>
</reference>
<dbReference type="PANTHER" id="PTHR30371">
    <property type="entry name" value="SEC-INDEPENDENT PROTEIN TRANSLOCASE PROTEIN TATC"/>
    <property type="match status" value="1"/>
</dbReference>
<comment type="similarity">
    <text evidence="5">Belongs to the TatC family.</text>
</comment>
<dbReference type="Proteomes" id="UP000503640">
    <property type="component" value="Unassembled WGS sequence"/>
</dbReference>
<evidence type="ECO:0000256" key="5">
    <source>
        <dbReference type="HAMAP-Rule" id="MF_00902"/>
    </source>
</evidence>
<dbReference type="PANTHER" id="PTHR30371:SF0">
    <property type="entry name" value="SEC-INDEPENDENT PROTEIN TRANSLOCASE PROTEIN TATC, CHLOROPLASTIC-RELATED"/>
    <property type="match status" value="1"/>
</dbReference>
<dbReference type="HAMAP" id="MF_00902">
    <property type="entry name" value="TatC"/>
    <property type="match status" value="1"/>
</dbReference>
<keyword evidence="4 5" id="KW-0472">Membrane</keyword>
<keyword evidence="5" id="KW-0811">Translocation</keyword>
<feature type="transmembrane region" description="Helical" evidence="5">
    <location>
        <begin position="235"/>
        <end position="255"/>
    </location>
</feature>
<dbReference type="Pfam" id="PF00902">
    <property type="entry name" value="TatC"/>
    <property type="match status" value="1"/>
</dbReference>
<evidence type="ECO:0000313" key="6">
    <source>
        <dbReference type="EMBL" id="GEJ57823.1"/>
    </source>
</evidence>
<protein>
    <recommendedName>
        <fullName evidence="5">Sec-independent protein translocase protein TatC</fullName>
    </recommendedName>
</protein>
<name>A0A7I9VN40_9BACT</name>
<dbReference type="EMBL" id="BJTG01000005">
    <property type="protein sequence ID" value="GEJ57823.1"/>
    <property type="molecule type" value="Genomic_DNA"/>
</dbReference>
<dbReference type="NCBIfam" id="TIGR00945">
    <property type="entry name" value="tatC"/>
    <property type="match status" value="1"/>
</dbReference>
<evidence type="ECO:0000256" key="4">
    <source>
        <dbReference type="ARBA" id="ARBA00023136"/>
    </source>
</evidence>
<keyword evidence="5" id="KW-0813">Transport</keyword>
<feature type="transmembrane region" description="Helical" evidence="5">
    <location>
        <begin position="172"/>
        <end position="201"/>
    </location>
</feature>
<dbReference type="GO" id="GO:0033281">
    <property type="term" value="C:TAT protein transport complex"/>
    <property type="evidence" value="ECO:0007669"/>
    <property type="project" value="UniProtKB-UniRule"/>
</dbReference>
<evidence type="ECO:0000256" key="1">
    <source>
        <dbReference type="ARBA" id="ARBA00004141"/>
    </source>
</evidence>
<dbReference type="RefSeq" id="WP_176065733.1">
    <property type="nucleotide sequence ID" value="NZ_BJTG01000005.1"/>
</dbReference>
<dbReference type="GO" id="GO:0009977">
    <property type="term" value="F:proton motive force dependent protein transmembrane transporter activity"/>
    <property type="evidence" value="ECO:0007669"/>
    <property type="project" value="TreeGrafter"/>
</dbReference>
<dbReference type="GO" id="GO:0065002">
    <property type="term" value="P:intracellular protein transmembrane transport"/>
    <property type="evidence" value="ECO:0007669"/>
    <property type="project" value="TreeGrafter"/>
</dbReference>
<evidence type="ECO:0000256" key="3">
    <source>
        <dbReference type="ARBA" id="ARBA00022989"/>
    </source>
</evidence>
<comment type="caution">
    <text evidence="6">The sequence shown here is derived from an EMBL/GenBank/DDBJ whole genome shotgun (WGS) entry which is preliminary data.</text>
</comment>
<comment type="caution">
    <text evidence="5">Lacks conserved residue(s) required for the propagation of feature annotation.</text>
</comment>
<comment type="subcellular location">
    <subcellularLocation>
        <location evidence="5">Cell membrane</location>
        <topology evidence="5">Multi-pass membrane protein</topology>
    </subcellularLocation>
    <subcellularLocation>
        <location evidence="1">Membrane</location>
        <topology evidence="1">Multi-pass membrane protein</topology>
    </subcellularLocation>
</comment>
<dbReference type="PRINTS" id="PR01840">
    <property type="entry name" value="TATCFAMILY"/>
</dbReference>
<comment type="function">
    <text evidence="5">Part of the twin-arginine translocation (Tat) system that transports large folded proteins containing a characteristic twin-arginine motif in their signal peptide across membranes.</text>
</comment>
<keyword evidence="2 5" id="KW-0812">Transmembrane</keyword>
<keyword evidence="3 5" id="KW-1133">Transmembrane helix</keyword>
<keyword evidence="5" id="KW-1003">Cell membrane</keyword>
<feature type="transmembrane region" description="Helical" evidence="5">
    <location>
        <begin position="128"/>
        <end position="152"/>
    </location>
</feature>
<organism evidence="6 7">
    <name type="scientific">Anaeromyxobacter diazotrophicus</name>
    <dbReference type="NCBI Taxonomy" id="2590199"/>
    <lineage>
        <taxon>Bacteria</taxon>
        <taxon>Pseudomonadati</taxon>
        <taxon>Myxococcota</taxon>
        <taxon>Myxococcia</taxon>
        <taxon>Myxococcales</taxon>
        <taxon>Cystobacterineae</taxon>
        <taxon>Anaeromyxobacteraceae</taxon>
        <taxon>Anaeromyxobacter</taxon>
    </lineage>
</organism>
<dbReference type="GO" id="GO:0043953">
    <property type="term" value="P:protein transport by the Tat complex"/>
    <property type="evidence" value="ECO:0007669"/>
    <property type="project" value="UniProtKB-UniRule"/>
</dbReference>
<dbReference type="AlphaFoldDB" id="A0A7I9VN40"/>
<feature type="transmembrane region" description="Helical" evidence="5">
    <location>
        <begin position="86"/>
        <end position="107"/>
    </location>
</feature>
<accession>A0A7I9VN40</accession>
<keyword evidence="7" id="KW-1185">Reference proteome</keyword>
<comment type="subunit">
    <text evidence="5">Forms a complex with TatA.</text>
</comment>
<gene>
    <name evidence="5 6" type="primary">tatC</name>
    <name evidence="6" type="ORF">AMYX_25640</name>
</gene>
<keyword evidence="5" id="KW-0653">Protein transport</keyword>